<evidence type="ECO:0000256" key="3">
    <source>
        <dbReference type="ARBA" id="ARBA00023015"/>
    </source>
</evidence>
<dbReference type="Proteomes" id="UP001432322">
    <property type="component" value="Unassembled WGS sequence"/>
</dbReference>
<feature type="region of interest" description="Disordered" evidence="7">
    <location>
        <begin position="91"/>
        <end position="117"/>
    </location>
</feature>
<accession>A0AAV5W857</accession>
<dbReference type="PRINTS" id="PR01748">
    <property type="entry name" value="AP2TNSCPFCT"/>
</dbReference>
<dbReference type="PANTHER" id="PTHR10812">
    <property type="entry name" value="TRANSCRIPTION FACTOR AP-2"/>
    <property type="match status" value="1"/>
</dbReference>
<dbReference type="AlphaFoldDB" id="A0AAV5W857"/>
<keyword evidence="10" id="KW-1185">Reference proteome</keyword>
<evidence type="ECO:0000256" key="6">
    <source>
        <dbReference type="ARBA" id="ARBA00023242"/>
    </source>
</evidence>
<sequence length="573" mass="59338">AVRMAGRSGSSSGFSSIDAISDSLMAKLEGGGGGGSPAPKKRPTSPPEGDTPCKKQQLAALLPETATPIFDISMFGAAAAALHMQQESTSRGAAAAAAHEYTVDPSETESRASSKSPLEAVLDSLGLTKPLAININGPCSSTSGLLLPSSSSALTSGPSTALTTTSSMLTHDDSPSDSESDDAHGASSRALAASLASSNAAAAAAAAAADDVNSMLSAGDSLSPFLQSVIAGTRRASDDDVFCSVPGRLSLLSQASKYSVTVGEIRRRLGSPESLNASLLGGILRRAKSKNGGKMLRDAITAVGMELPVGRRKSIKISLLTSLVEGEAHQLGRDFSSLCNSEFPAEEMAAASVEKVRRSADDEEVQRRLQHIDAARELARDFLQQTTVHAKHPADCSSAETSLADGLKHFELATHKFGLQALTTGMQTFFRFLELQRTQLLNEQQQQQPAATAASFLQQPSAAATPSAFTQVSCSTSEGSCVGAAAAAQPQPLLTLSAALKQEEEAESAAAAAVSRSLPAPIAIRPVKMEPEAAAAAAALQQQQHHQMTAMQALFGNPQLLAALLQQQLQQRS</sequence>
<dbReference type="InterPro" id="IPR013854">
    <property type="entry name" value="TF_AP2_C"/>
</dbReference>
<evidence type="ECO:0000256" key="4">
    <source>
        <dbReference type="ARBA" id="ARBA00023125"/>
    </source>
</evidence>
<dbReference type="GO" id="GO:0000977">
    <property type="term" value="F:RNA polymerase II transcription regulatory region sequence-specific DNA binding"/>
    <property type="evidence" value="ECO:0007669"/>
    <property type="project" value="TreeGrafter"/>
</dbReference>
<comment type="similarity">
    <text evidence="2">Belongs to the AP-2 family.</text>
</comment>
<feature type="domain" description="Transcription factor AP-2 C-terminal" evidence="8">
    <location>
        <begin position="242"/>
        <end position="433"/>
    </location>
</feature>
<dbReference type="GO" id="GO:0000981">
    <property type="term" value="F:DNA-binding transcription factor activity, RNA polymerase II-specific"/>
    <property type="evidence" value="ECO:0007669"/>
    <property type="project" value="TreeGrafter"/>
</dbReference>
<dbReference type="EMBL" id="BTSY01000004">
    <property type="protein sequence ID" value="GMT26049.1"/>
    <property type="molecule type" value="Genomic_DNA"/>
</dbReference>
<keyword evidence="4" id="KW-0238">DNA-binding</keyword>
<dbReference type="GO" id="GO:0005634">
    <property type="term" value="C:nucleus"/>
    <property type="evidence" value="ECO:0007669"/>
    <property type="project" value="UniProtKB-SubCell"/>
</dbReference>
<gene>
    <name evidence="9" type="ORF">PFISCL1PPCAC_17346</name>
</gene>
<evidence type="ECO:0000259" key="8">
    <source>
        <dbReference type="Pfam" id="PF03299"/>
    </source>
</evidence>
<keyword evidence="3" id="KW-0805">Transcription regulation</keyword>
<keyword evidence="5" id="KW-0804">Transcription</keyword>
<evidence type="ECO:0000256" key="5">
    <source>
        <dbReference type="ARBA" id="ARBA00023163"/>
    </source>
</evidence>
<dbReference type="Pfam" id="PF03299">
    <property type="entry name" value="TF_AP-2"/>
    <property type="match status" value="1"/>
</dbReference>
<comment type="subcellular location">
    <subcellularLocation>
        <location evidence="1">Nucleus</location>
    </subcellularLocation>
</comment>
<evidence type="ECO:0000313" key="9">
    <source>
        <dbReference type="EMBL" id="GMT26049.1"/>
    </source>
</evidence>
<dbReference type="InterPro" id="IPR004979">
    <property type="entry name" value="TF_AP2"/>
</dbReference>
<organism evidence="9 10">
    <name type="scientific">Pristionchus fissidentatus</name>
    <dbReference type="NCBI Taxonomy" id="1538716"/>
    <lineage>
        <taxon>Eukaryota</taxon>
        <taxon>Metazoa</taxon>
        <taxon>Ecdysozoa</taxon>
        <taxon>Nematoda</taxon>
        <taxon>Chromadorea</taxon>
        <taxon>Rhabditida</taxon>
        <taxon>Rhabditina</taxon>
        <taxon>Diplogasteromorpha</taxon>
        <taxon>Diplogasteroidea</taxon>
        <taxon>Neodiplogasteridae</taxon>
        <taxon>Pristionchus</taxon>
    </lineage>
</organism>
<proteinExistence type="inferred from homology"/>
<evidence type="ECO:0000256" key="7">
    <source>
        <dbReference type="SAM" id="MobiDB-lite"/>
    </source>
</evidence>
<dbReference type="GO" id="GO:0042127">
    <property type="term" value="P:regulation of cell population proliferation"/>
    <property type="evidence" value="ECO:0007669"/>
    <property type="project" value="TreeGrafter"/>
</dbReference>
<keyword evidence="6" id="KW-0539">Nucleus</keyword>
<evidence type="ECO:0000256" key="1">
    <source>
        <dbReference type="ARBA" id="ARBA00004123"/>
    </source>
</evidence>
<evidence type="ECO:0000313" key="10">
    <source>
        <dbReference type="Proteomes" id="UP001432322"/>
    </source>
</evidence>
<comment type="caution">
    <text evidence="9">The sequence shown here is derived from an EMBL/GenBank/DDBJ whole genome shotgun (WGS) entry which is preliminary data.</text>
</comment>
<protein>
    <recommendedName>
        <fullName evidence="8">Transcription factor AP-2 C-terminal domain-containing protein</fullName>
    </recommendedName>
</protein>
<name>A0AAV5W857_9BILA</name>
<evidence type="ECO:0000256" key="2">
    <source>
        <dbReference type="ARBA" id="ARBA00007770"/>
    </source>
</evidence>
<reference evidence="9" key="1">
    <citation type="submission" date="2023-10" db="EMBL/GenBank/DDBJ databases">
        <title>Genome assembly of Pristionchus species.</title>
        <authorList>
            <person name="Yoshida K."/>
            <person name="Sommer R.J."/>
        </authorList>
    </citation>
    <scope>NUCLEOTIDE SEQUENCE</scope>
    <source>
        <strain evidence="9">RS5133</strain>
    </source>
</reference>
<feature type="compositionally biased region" description="Low complexity" evidence="7">
    <location>
        <begin position="150"/>
        <end position="169"/>
    </location>
</feature>
<dbReference type="PANTHER" id="PTHR10812:SF17">
    <property type="entry name" value="TRANSCRIPTION FACTOR AP-2, ISOFORM D"/>
    <property type="match status" value="1"/>
</dbReference>
<feature type="non-terminal residue" evidence="9">
    <location>
        <position position="1"/>
    </location>
</feature>
<feature type="region of interest" description="Disordered" evidence="7">
    <location>
        <begin position="25"/>
        <end position="55"/>
    </location>
</feature>
<feature type="region of interest" description="Disordered" evidence="7">
    <location>
        <begin position="150"/>
        <end position="186"/>
    </location>
</feature>